<dbReference type="CDD" id="cd14529">
    <property type="entry name" value="TpbA-like"/>
    <property type="match status" value="1"/>
</dbReference>
<proteinExistence type="inferred from homology"/>
<feature type="transmembrane region" description="Helical" evidence="3">
    <location>
        <begin position="44"/>
        <end position="65"/>
    </location>
</feature>
<dbReference type="PROSITE" id="PS00383">
    <property type="entry name" value="TYR_PHOSPHATASE_1"/>
    <property type="match status" value="1"/>
</dbReference>
<feature type="domain" description="Tyrosine specific protein phosphatases" evidence="4">
    <location>
        <begin position="147"/>
        <end position="194"/>
    </location>
</feature>
<dbReference type="InterPro" id="IPR016130">
    <property type="entry name" value="Tyr_Pase_AS"/>
</dbReference>
<evidence type="ECO:0000256" key="2">
    <source>
        <dbReference type="SAM" id="MobiDB-lite"/>
    </source>
</evidence>
<keyword evidence="3" id="KW-0812">Transmembrane</keyword>
<keyword evidence="6" id="KW-1185">Reference proteome</keyword>
<dbReference type="Gene3D" id="3.90.190.10">
    <property type="entry name" value="Protein tyrosine phosphatase superfamily"/>
    <property type="match status" value="1"/>
</dbReference>
<dbReference type="GO" id="GO:0004721">
    <property type="term" value="F:phosphoprotein phosphatase activity"/>
    <property type="evidence" value="ECO:0007669"/>
    <property type="project" value="InterPro"/>
</dbReference>
<comment type="caution">
    <text evidence="5">The sequence shown here is derived from an EMBL/GenBank/DDBJ whole genome shotgun (WGS) entry which is preliminary data.</text>
</comment>
<dbReference type="SUPFAM" id="SSF52799">
    <property type="entry name" value="(Phosphotyrosine protein) phosphatases II"/>
    <property type="match status" value="1"/>
</dbReference>
<gene>
    <name evidence="5" type="ORF">GGD50_005904</name>
</gene>
<feature type="region of interest" description="Disordered" evidence="2">
    <location>
        <begin position="1"/>
        <end position="26"/>
    </location>
</feature>
<protein>
    <submittedName>
        <fullName evidence="5">Protein tyrosine/serine phosphatase</fullName>
    </submittedName>
</protein>
<dbReference type="Proteomes" id="UP000549882">
    <property type="component" value="Unassembled WGS sequence"/>
</dbReference>
<keyword evidence="3" id="KW-0472">Membrane</keyword>
<accession>A0A7W8XX96</accession>
<dbReference type="InterPro" id="IPR055214">
    <property type="entry name" value="PTP-NADK"/>
</dbReference>
<dbReference type="InterPro" id="IPR029021">
    <property type="entry name" value="Prot-tyrosine_phosphatase-like"/>
</dbReference>
<dbReference type="Pfam" id="PF22741">
    <property type="entry name" value="PTP-NADK"/>
    <property type="match status" value="1"/>
</dbReference>
<dbReference type="EMBL" id="JACHBI010000018">
    <property type="protein sequence ID" value="MBB5577252.1"/>
    <property type="molecule type" value="Genomic_DNA"/>
</dbReference>
<dbReference type="PANTHER" id="PTHR31126:SF72">
    <property type="entry name" value="DUAL SPECIFICITY PROTEIN PHOSPHATASE TPBA"/>
    <property type="match status" value="1"/>
</dbReference>
<dbReference type="RefSeq" id="WP_343070032.1">
    <property type="nucleotide sequence ID" value="NZ_JACHBI010000018.1"/>
</dbReference>
<evidence type="ECO:0000313" key="5">
    <source>
        <dbReference type="EMBL" id="MBB5577252.1"/>
    </source>
</evidence>
<evidence type="ECO:0000256" key="1">
    <source>
        <dbReference type="ARBA" id="ARBA00009580"/>
    </source>
</evidence>
<dbReference type="PROSITE" id="PS50056">
    <property type="entry name" value="TYR_PHOSPHATASE_2"/>
    <property type="match status" value="1"/>
</dbReference>
<keyword evidence="3" id="KW-1133">Transmembrane helix</keyword>
<sequence>MPDRSGDTISPCPVRSIDADAPQKGKGKAAKERWLWTRSRGAKIAGALATMLALPVLVIGTYLAALQLSDNFHVVIPGELYRSAPLSSSALETYVRDNGIRTIINLRGENKKRAWYAHEIETARRLGIEHIDFKMSASKILTPDRADQLVSILRSAPKPILIHCQSGADRTGLVAVIYSREIAGIDQETAARQLSIVYGHIGIPYLSGAFSMDESLQNLEKHFDQYD</sequence>
<dbReference type="AlphaFoldDB" id="A0A7W8XX96"/>
<organism evidence="5 6">
    <name type="scientific">Rhizobium paranaense</name>
    <dbReference type="NCBI Taxonomy" id="1650438"/>
    <lineage>
        <taxon>Bacteria</taxon>
        <taxon>Pseudomonadati</taxon>
        <taxon>Pseudomonadota</taxon>
        <taxon>Alphaproteobacteria</taxon>
        <taxon>Hyphomicrobiales</taxon>
        <taxon>Rhizobiaceae</taxon>
        <taxon>Rhizobium/Agrobacterium group</taxon>
        <taxon>Rhizobium</taxon>
    </lineage>
</organism>
<evidence type="ECO:0000256" key="3">
    <source>
        <dbReference type="SAM" id="Phobius"/>
    </source>
</evidence>
<evidence type="ECO:0000313" key="6">
    <source>
        <dbReference type="Proteomes" id="UP000549882"/>
    </source>
</evidence>
<comment type="similarity">
    <text evidence="1">Belongs to the protein-tyrosine phosphatase family.</text>
</comment>
<feature type="compositionally biased region" description="Basic and acidic residues" evidence="2">
    <location>
        <begin position="17"/>
        <end position="26"/>
    </location>
</feature>
<dbReference type="PANTHER" id="PTHR31126">
    <property type="entry name" value="TYROSINE-PROTEIN PHOSPHATASE"/>
    <property type="match status" value="1"/>
</dbReference>
<dbReference type="InterPro" id="IPR000387">
    <property type="entry name" value="Tyr_Pase_dom"/>
</dbReference>
<name>A0A7W8XX96_9HYPH</name>
<evidence type="ECO:0000259" key="4">
    <source>
        <dbReference type="PROSITE" id="PS50056"/>
    </source>
</evidence>
<reference evidence="5 6" key="1">
    <citation type="submission" date="2020-08" db="EMBL/GenBank/DDBJ databases">
        <title>Genomic Encyclopedia of Type Strains, Phase IV (KMG-V): Genome sequencing to study the core and pangenomes of soil and plant-associated prokaryotes.</title>
        <authorList>
            <person name="Whitman W."/>
        </authorList>
    </citation>
    <scope>NUCLEOTIDE SEQUENCE [LARGE SCALE GENOMIC DNA]</scope>
    <source>
        <strain evidence="5 6">SEMIA 4064</strain>
    </source>
</reference>